<comment type="subunit">
    <text evidence="10">Monomer.</text>
</comment>
<accession>A0A0F5LC78</accession>
<dbReference type="HAMAP" id="MF_00185">
    <property type="entry name" value="IPP_trans"/>
    <property type="match status" value="1"/>
</dbReference>
<dbReference type="Proteomes" id="UP000033514">
    <property type="component" value="Unassembled WGS sequence"/>
</dbReference>
<evidence type="ECO:0000256" key="8">
    <source>
        <dbReference type="ARBA" id="ARBA00022842"/>
    </source>
</evidence>
<keyword evidence="8 10" id="KW-0460">Magnesium</keyword>
<keyword evidence="5 10" id="KW-0819">tRNA processing</keyword>
<comment type="caution">
    <text evidence="14">The sequence shown here is derived from an EMBL/GenBank/DDBJ whole genome shotgun (WGS) entry which is preliminary data.</text>
</comment>
<dbReference type="Gene3D" id="3.40.50.300">
    <property type="entry name" value="P-loop containing nucleotide triphosphate hydrolases"/>
    <property type="match status" value="1"/>
</dbReference>
<dbReference type="STRING" id="361041.VW35_05680"/>
<sequence>MTRQRSAVLIAGPTASGKSSMALARARDRGSVIINADSMQVYDTLRIVTARPSADDEAQADHRLYGTVPANQRFSTGQWLNAVKEILDTLDPAREAIFVGGTGLYFDALTKGFADVPEIAPELTLQVEAEIKLLDEAERMRLLLAEDPATAHRLKVADPQRVIRALAVKRATGKPLSAFQDDLQKGLVEDWAVERYVLAPDRDVLRERIALRFEAMFAGGAVEEVRALRAQNLDPSLPVMKAIGVREIGDWLDGVMERQEAIALATIATQQYAKRQRTWFRNRMGEWPRLGLGGTRPT</sequence>
<comment type="caution">
    <text evidence="10">Lacks conserved residue(s) required for the propagation of feature annotation.</text>
</comment>
<dbReference type="Pfam" id="PF01715">
    <property type="entry name" value="IPPT"/>
    <property type="match status" value="1"/>
</dbReference>
<comment type="cofactor">
    <cofactor evidence="1 10">
        <name>Mg(2+)</name>
        <dbReference type="ChEBI" id="CHEBI:18420"/>
    </cofactor>
</comment>
<comment type="catalytic activity">
    <reaction evidence="9 10 11">
        <text>adenosine(37) in tRNA + dimethylallyl diphosphate = N(6)-dimethylallyladenosine(37) in tRNA + diphosphate</text>
        <dbReference type="Rhea" id="RHEA:26482"/>
        <dbReference type="Rhea" id="RHEA-COMP:10162"/>
        <dbReference type="Rhea" id="RHEA-COMP:10375"/>
        <dbReference type="ChEBI" id="CHEBI:33019"/>
        <dbReference type="ChEBI" id="CHEBI:57623"/>
        <dbReference type="ChEBI" id="CHEBI:74411"/>
        <dbReference type="ChEBI" id="CHEBI:74415"/>
        <dbReference type="EC" id="2.5.1.75"/>
    </reaction>
</comment>
<evidence type="ECO:0000313" key="15">
    <source>
        <dbReference type="Proteomes" id="UP000033514"/>
    </source>
</evidence>
<dbReference type="InterPro" id="IPR018022">
    <property type="entry name" value="IPT"/>
</dbReference>
<dbReference type="PATRIC" id="fig|361041.3.peg.452"/>
<organism evidence="14 15">
    <name type="scientific">Devosia soli</name>
    <dbReference type="NCBI Taxonomy" id="361041"/>
    <lineage>
        <taxon>Bacteria</taxon>
        <taxon>Pseudomonadati</taxon>
        <taxon>Pseudomonadota</taxon>
        <taxon>Alphaproteobacteria</taxon>
        <taxon>Hyphomicrobiales</taxon>
        <taxon>Devosiaceae</taxon>
        <taxon>Devosia</taxon>
    </lineage>
</organism>
<keyword evidence="7 10" id="KW-0067">ATP-binding</keyword>
<dbReference type="InterPro" id="IPR039657">
    <property type="entry name" value="Dimethylallyltransferase"/>
</dbReference>
<proteinExistence type="inferred from homology"/>
<feature type="site" description="Interaction with substrate tRNA" evidence="10">
    <location>
        <position position="102"/>
    </location>
</feature>
<evidence type="ECO:0000256" key="2">
    <source>
        <dbReference type="ARBA" id="ARBA00003213"/>
    </source>
</evidence>
<evidence type="ECO:0000256" key="11">
    <source>
        <dbReference type="RuleBase" id="RU003783"/>
    </source>
</evidence>
<evidence type="ECO:0000256" key="7">
    <source>
        <dbReference type="ARBA" id="ARBA00022840"/>
    </source>
</evidence>
<evidence type="ECO:0000256" key="12">
    <source>
        <dbReference type="RuleBase" id="RU003784"/>
    </source>
</evidence>
<dbReference type="RefSeq" id="WP_046142024.1">
    <property type="nucleotide sequence ID" value="NZ_LAJG01000014.1"/>
</dbReference>
<evidence type="ECO:0000256" key="4">
    <source>
        <dbReference type="ARBA" id="ARBA00022679"/>
    </source>
</evidence>
<evidence type="ECO:0000256" key="13">
    <source>
        <dbReference type="RuleBase" id="RU003785"/>
    </source>
</evidence>
<keyword evidence="15" id="KW-1185">Reference proteome</keyword>
<dbReference type="EMBL" id="LAJG01000014">
    <property type="protein sequence ID" value="KKB79958.1"/>
    <property type="molecule type" value="Genomic_DNA"/>
</dbReference>
<feature type="binding site" evidence="10">
    <location>
        <begin position="12"/>
        <end position="19"/>
    </location>
    <ligand>
        <name>ATP</name>
        <dbReference type="ChEBI" id="CHEBI:30616"/>
    </ligand>
</feature>
<reference evidence="14 15" key="1">
    <citation type="submission" date="2015-03" db="EMBL/GenBank/DDBJ databases">
        <authorList>
            <person name="Hassan Y.I."/>
            <person name="Lepp D."/>
            <person name="Zhou T."/>
        </authorList>
    </citation>
    <scope>NUCLEOTIDE SEQUENCE [LARGE SCALE GENOMIC DNA]</scope>
    <source>
        <strain evidence="14 15">GH2-10</strain>
    </source>
</reference>
<dbReference type="GO" id="GO:0052381">
    <property type="term" value="F:tRNA dimethylallyltransferase activity"/>
    <property type="evidence" value="ECO:0007669"/>
    <property type="project" value="UniProtKB-UniRule"/>
</dbReference>
<dbReference type="EC" id="2.5.1.75" evidence="10"/>
<dbReference type="Gene3D" id="1.10.20.140">
    <property type="match status" value="1"/>
</dbReference>
<protein>
    <recommendedName>
        <fullName evidence="10">tRNA dimethylallyltransferase</fullName>
        <ecNumber evidence="10">2.5.1.75</ecNumber>
    </recommendedName>
    <alternativeName>
        <fullName evidence="10">Dimethylallyl diphosphate:tRNA dimethylallyltransferase</fullName>
        <shortName evidence="10">DMAPP:tRNA dimethylallyltransferase</shortName>
        <shortName evidence="10">DMATase</shortName>
    </alternativeName>
    <alternativeName>
        <fullName evidence="10">Isopentenyl-diphosphate:tRNA isopentenyltransferase</fullName>
        <shortName evidence="10">IPP transferase</shortName>
        <shortName evidence="10">IPPT</shortName>
        <shortName evidence="10">IPTase</shortName>
    </alternativeName>
</protein>
<comment type="function">
    <text evidence="2 10 12">Catalyzes the transfer of a dimethylallyl group onto the adenine at position 37 in tRNAs that read codons beginning with uridine, leading to the formation of N6-(dimethylallyl)adenosine (i(6)A).</text>
</comment>
<keyword evidence="4 10" id="KW-0808">Transferase</keyword>
<dbReference type="SUPFAM" id="SSF52540">
    <property type="entry name" value="P-loop containing nucleoside triphosphate hydrolases"/>
    <property type="match status" value="2"/>
</dbReference>
<dbReference type="GO" id="GO:0006400">
    <property type="term" value="P:tRNA modification"/>
    <property type="evidence" value="ECO:0007669"/>
    <property type="project" value="TreeGrafter"/>
</dbReference>
<evidence type="ECO:0000256" key="10">
    <source>
        <dbReference type="HAMAP-Rule" id="MF_00185"/>
    </source>
</evidence>
<dbReference type="PANTHER" id="PTHR11088:SF60">
    <property type="entry name" value="TRNA DIMETHYLALLYLTRANSFERASE"/>
    <property type="match status" value="1"/>
</dbReference>
<dbReference type="InterPro" id="IPR027417">
    <property type="entry name" value="P-loop_NTPase"/>
</dbReference>
<evidence type="ECO:0000256" key="1">
    <source>
        <dbReference type="ARBA" id="ARBA00001946"/>
    </source>
</evidence>
<evidence type="ECO:0000256" key="6">
    <source>
        <dbReference type="ARBA" id="ARBA00022741"/>
    </source>
</evidence>
<keyword evidence="6 10" id="KW-0547">Nucleotide-binding</keyword>
<dbReference type="PANTHER" id="PTHR11088">
    <property type="entry name" value="TRNA DIMETHYLALLYLTRANSFERASE"/>
    <property type="match status" value="1"/>
</dbReference>
<dbReference type="GO" id="GO:0005524">
    <property type="term" value="F:ATP binding"/>
    <property type="evidence" value="ECO:0007669"/>
    <property type="project" value="UniProtKB-UniRule"/>
</dbReference>
<gene>
    <name evidence="10" type="primary">miaA</name>
    <name evidence="14" type="ORF">VW35_05680</name>
</gene>
<feature type="binding site" evidence="10">
    <location>
        <begin position="14"/>
        <end position="19"/>
    </location>
    <ligand>
        <name>substrate</name>
    </ligand>
</feature>
<evidence type="ECO:0000256" key="3">
    <source>
        <dbReference type="ARBA" id="ARBA00005842"/>
    </source>
</evidence>
<feature type="region of interest" description="Interaction with substrate tRNA" evidence="10">
    <location>
        <begin position="160"/>
        <end position="164"/>
    </location>
</feature>
<evidence type="ECO:0000256" key="9">
    <source>
        <dbReference type="ARBA" id="ARBA00049563"/>
    </source>
</evidence>
<comment type="similarity">
    <text evidence="3 10 13">Belongs to the IPP transferase family.</text>
</comment>
<dbReference type="NCBIfam" id="TIGR00174">
    <property type="entry name" value="miaA"/>
    <property type="match status" value="1"/>
</dbReference>
<dbReference type="AlphaFoldDB" id="A0A0F5LC78"/>
<evidence type="ECO:0000313" key="14">
    <source>
        <dbReference type="EMBL" id="KKB79958.1"/>
    </source>
</evidence>
<name>A0A0F5LC78_9HYPH</name>
<feature type="region of interest" description="Interaction with substrate tRNA" evidence="10">
    <location>
        <begin position="37"/>
        <end position="40"/>
    </location>
</feature>
<evidence type="ECO:0000256" key="5">
    <source>
        <dbReference type="ARBA" id="ARBA00022694"/>
    </source>
</evidence>